<proteinExistence type="predicted"/>
<comment type="caution">
    <text evidence="1">The sequence shown here is derived from an EMBL/GenBank/DDBJ whole genome shotgun (WGS) entry which is preliminary data.</text>
</comment>
<dbReference type="EMBL" id="MHJH01000025">
    <property type="protein sequence ID" value="OGY64178.1"/>
    <property type="molecule type" value="Genomic_DNA"/>
</dbReference>
<protein>
    <submittedName>
        <fullName evidence="1">Uncharacterized protein</fullName>
    </submittedName>
</protein>
<gene>
    <name evidence="1" type="ORF">A3E64_00430</name>
</gene>
<evidence type="ECO:0000313" key="1">
    <source>
        <dbReference type="EMBL" id="OGY64178.1"/>
    </source>
</evidence>
<accession>A0A1G1ZHU3</accession>
<dbReference type="Proteomes" id="UP000177174">
    <property type="component" value="Unassembled WGS sequence"/>
</dbReference>
<name>A0A1G1ZHU3_9BACT</name>
<evidence type="ECO:0000313" key="2">
    <source>
        <dbReference type="Proteomes" id="UP000177174"/>
    </source>
</evidence>
<dbReference type="AlphaFoldDB" id="A0A1G1ZHU3"/>
<sequence>MRSQVIGVLLDKLHKIPYYYWQLRALKTKQLLRRWRVDRVALRRFVLTFSWALEALQLETKEIWPPEELKWPAMLRRGEKIPADVRILEDRFVRVFRDNFLELLGDERVYWDAMATARTRIFSASSPSARNANS</sequence>
<reference evidence="1 2" key="1">
    <citation type="journal article" date="2016" name="Nat. Commun.">
        <title>Thousands of microbial genomes shed light on interconnected biogeochemical processes in an aquifer system.</title>
        <authorList>
            <person name="Anantharaman K."/>
            <person name="Brown C.T."/>
            <person name="Hug L.A."/>
            <person name="Sharon I."/>
            <person name="Castelle C.J."/>
            <person name="Probst A.J."/>
            <person name="Thomas B.C."/>
            <person name="Singh A."/>
            <person name="Wilkins M.J."/>
            <person name="Karaoz U."/>
            <person name="Brodie E.L."/>
            <person name="Williams K.H."/>
            <person name="Hubbard S.S."/>
            <person name="Banfield J.F."/>
        </authorList>
    </citation>
    <scope>NUCLEOTIDE SEQUENCE [LARGE SCALE GENOMIC DNA]</scope>
</reference>
<organism evidence="1 2">
    <name type="scientific">Candidatus Harrisonbacteria bacterium RIFCSPHIGHO2_12_FULL_48_16</name>
    <dbReference type="NCBI Taxonomy" id="1798405"/>
    <lineage>
        <taxon>Bacteria</taxon>
        <taxon>Candidatus Harrisoniibacteriota</taxon>
    </lineage>
</organism>